<dbReference type="SUPFAM" id="SSF56112">
    <property type="entry name" value="Protein kinase-like (PK-like)"/>
    <property type="match status" value="1"/>
</dbReference>
<comment type="caution">
    <text evidence="2">The sequence shown here is derived from an EMBL/GenBank/DDBJ whole genome shotgun (WGS) entry which is preliminary data.</text>
</comment>
<dbReference type="PANTHER" id="PTHR48011:SF56">
    <property type="entry name" value="PROTEIN KINASE DOMAIN-CONTAINING PROTEIN"/>
    <property type="match status" value="1"/>
</dbReference>
<sequence length="184" mass="20989">MNSGIPNLEVNRNDTMCVCSYNQMVQFELFEVKIGDFGLTKRAKQNKKRRLDPYWRGTPMYLSDIWAFGCIVLEMLTGKPPWVGKEDLDAEVLLRQIGEGHELPKVPSEVSEEGREFLKGCFARKSMYRLTDEMLLNHSFVEGLVEDDGEIEESKEILVPDEVSLYSTNTMQQCPITFTIPAGV</sequence>
<reference evidence="2 3" key="2">
    <citation type="submission" date="2020-07" db="EMBL/GenBank/DDBJ databases">
        <title>Genome assembly of wild tea tree DASZ reveals pedigree and selection history of tea varieties.</title>
        <authorList>
            <person name="Zhang W."/>
        </authorList>
    </citation>
    <scope>NUCLEOTIDE SEQUENCE [LARGE SCALE GENOMIC DNA]</scope>
    <source>
        <strain evidence="3">cv. G240</strain>
        <tissue evidence="2">Leaf</tissue>
    </source>
</reference>
<dbReference type="Gene3D" id="1.10.510.10">
    <property type="entry name" value="Transferase(Phosphotransferase) domain 1"/>
    <property type="match status" value="1"/>
</dbReference>
<dbReference type="GO" id="GO:0005524">
    <property type="term" value="F:ATP binding"/>
    <property type="evidence" value="ECO:0007669"/>
    <property type="project" value="InterPro"/>
</dbReference>
<evidence type="ECO:0000313" key="3">
    <source>
        <dbReference type="Proteomes" id="UP000593564"/>
    </source>
</evidence>
<organism evidence="2 3">
    <name type="scientific">Camellia sinensis</name>
    <name type="common">Tea plant</name>
    <name type="synonym">Thea sinensis</name>
    <dbReference type="NCBI Taxonomy" id="4442"/>
    <lineage>
        <taxon>Eukaryota</taxon>
        <taxon>Viridiplantae</taxon>
        <taxon>Streptophyta</taxon>
        <taxon>Embryophyta</taxon>
        <taxon>Tracheophyta</taxon>
        <taxon>Spermatophyta</taxon>
        <taxon>Magnoliopsida</taxon>
        <taxon>eudicotyledons</taxon>
        <taxon>Gunneridae</taxon>
        <taxon>Pentapetalae</taxon>
        <taxon>asterids</taxon>
        <taxon>Ericales</taxon>
        <taxon>Theaceae</taxon>
        <taxon>Camellia</taxon>
    </lineage>
</organism>
<dbReference type="AlphaFoldDB" id="A0A7J7FW29"/>
<dbReference type="Pfam" id="PF00069">
    <property type="entry name" value="Pkinase"/>
    <property type="match status" value="1"/>
</dbReference>
<proteinExistence type="predicted"/>
<evidence type="ECO:0000259" key="1">
    <source>
        <dbReference type="PROSITE" id="PS50011"/>
    </source>
</evidence>
<dbReference type="InterPro" id="IPR011009">
    <property type="entry name" value="Kinase-like_dom_sf"/>
</dbReference>
<dbReference type="PROSITE" id="PS50011">
    <property type="entry name" value="PROTEIN_KINASE_DOM"/>
    <property type="match status" value="1"/>
</dbReference>
<gene>
    <name evidence="2" type="ORF">HYC85_028680</name>
</gene>
<feature type="domain" description="Protein kinase" evidence="1">
    <location>
        <begin position="1"/>
        <end position="141"/>
    </location>
</feature>
<evidence type="ECO:0000313" key="2">
    <source>
        <dbReference type="EMBL" id="KAF5932509.1"/>
    </source>
</evidence>
<dbReference type="InterPro" id="IPR000719">
    <property type="entry name" value="Prot_kinase_dom"/>
</dbReference>
<name>A0A7J7FW29_CAMSI</name>
<protein>
    <recommendedName>
        <fullName evidence="1">Protein kinase domain-containing protein</fullName>
    </recommendedName>
</protein>
<reference evidence="3" key="1">
    <citation type="journal article" date="2020" name="Nat. Commun.">
        <title>Genome assembly of wild tea tree DASZ reveals pedigree and selection history of tea varieties.</title>
        <authorList>
            <person name="Zhang W."/>
            <person name="Zhang Y."/>
            <person name="Qiu H."/>
            <person name="Guo Y."/>
            <person name="Wan H."/>
            <person name="Zhang X."/>
            <person name="Scossa F."/>
            <person name="Alseekh S."/>
            <person name="Zhang Q."/>
            <person name="Wang P."/>
            <person name="Xu L."/>
            <person name="Schmidt M.H."/>
            <person name="Jia X."/>
            <person name="Li D."/>
            <person name="Zhu A."/>
            <person name="Guo F."/>
            <person name="Chen W."/>
            <person name="Ni D."/>
            <person name="Usadel B."/>
            <person name="Fernie A.R."/>
            <person name="Wen W."/>
        </authorList>
    </citation>
    <scope>NUCLEOTIDE SEQUENCE [LARGE SCALE GENOMIC DNA]</scope>
    <source>
        <strain evidence="3">cv. G240</strain>
    </source>
</reference>
<dbReference type="PANTHER" id="PTHR48011">
    <property type="entry name" value="CCR4-NOT TRANSCRIPTIONAL COMPLEX SUBUNIT CAF120-RELATED"/>
    <property type="match status" value="1"/>
</dbReference>
<keyword evidence="3" id="KW-1185">Reference proteome</keyword>
<dbReference type="Proteomes" id="UP000593564">
    <property type="component" value="Unassembled WGS sequence"/>
</dbReference>
<dbReference type="InterPro" id="IPR052751">
    <property type="entry name" value="Plant_MAPKKK"/>
</dbReference>
<dbReference type="GO" id="GO:0007165">
    <property type="term" value="P:signal transduction"/>
    <property type="evidence" value="ECO:0007669"/>
    <property type="project" value="TreeGrafter"/>
</dbReference>
<accession>A0A7J7FW29</accession>
<dbReference type="EMBL" id="JACBKZ010000014">
    <property type="protein sequence ID" value="KAF5932509.1"/>
    <property type="molecule type" value="Genomic_DNA"/>
</dbReference>
<dbReference type="GO" id="GO:0004672">
    <property type="term" value="F:protein kinase activity"/>
    <property type="evidence" value="ECO:0007669"/>
    <property type="project" value="InterPro"/>
</dbReference>
<dbReference type="SMART" id="SM00220">
    <property type="entry name" value="S_TKc"/>
    <property type="match status" value="1"/>
</dbReference>